<keyword evidence="3" id="KW-0347">Helicase</keyword>
<dbReference type="OrthoDB" id="6513042at2759"/>
<comment type="caution">
    <text evidence="5">The sequence shown here is derived from an EMBL/GenBank/DDBJ whole genome shotgun (WGS) entry which is preliminary data.</text>
</comment>
<dbReference type="Gene3D" id="3.40.50.300">
    <property type="entry name" value="P-loop containing nucleotide triphosphate hydrolases"/>
    <property type="match status" value="1"/>
</dbReference>
<dbReference type="SUPFAM" id="SSF52540">
    <property type="entry name" value="P-loop containing nucleoside triphosphate hydrolases"/>
    <property type="match status" value="1"/>
</dbReference>
<evidence type="ECO:0000256" key="2">
    <source>
        <dbReference type="ARBA" id="ARBA00022801"/>
    </source>
</evidence>
<organism evidence="5 6">
    <name type="scientific">Hermanssonia centrifuga</name>
    <dbReference type="NCBI Taxonomy" id="98765"/>
    <lineage>
        <taxon>Eukaryota</taxon>
        <taxon>Fungi</taxon>
        <taxon>Dikarya</taxon>
        <taxon>Basidiomycota</taxon>
        <taxon>Agaricomycotina</taxon>
        <taxon>Agaricomycetes</taxon>
        <taxon>Polyporales</taxon>
        <taxon>Meruliaceae</taxon>
        <taxon>Hermanssonia</taxon>
    </lineage>
</organism>
<gene>
    <name evidence="5" type="ORF">PHLCEN_2v11444</name>
</gene>
<evidence type="ECO:0000256" key="1">
    <source>
        <dbReference type="ARBA" id="ARBA00022741"/>
    </source>
</evidence>
<dbReference type="GO" id="GO:0005524">
    <property type="term" value="F:ATP binding"/>
    <property type="evidence" value="ECO:0007669"/>
    <property type="project" value="UniProtKB-KW"/>
</dbReference>
<evidence type="ECO:0000256" key="4">
    <source>
        <dbReference type="ARBA" id="ARBA00022840"/>
    </source>
</evidence>
<keyword evidence="6" id="KW-1185">Reference proteome</keyword>
<dbReference type="PANTHER" id="PTHR43788:SF16">
    <property type="entry name" value="HELICASE WITH ZINC FINGER 2"/>
    <property type="match status" value="1"/>
</dbReference>
<sequence length="385" mass="43693">MNAENEFKAIEKNATGELVLENSRFKTRVRASAQTEIIMENAFGQRVVGRAVKADGKQTTIHLLKGNFHGGIERVSVQGREESTCAENGRDEFILRLLRRESYLQGEETSRQGQRFINLLWFPMYEPIRISRPQHTPPRDAAFMDLNDSQRQVAAAMISITEPLVIAHGPPGTGKTTTITAAVNYWKQQSQPVWIIAQSNVGVKNIARSLAKKHFTDFKLIVSKEFYVEWHEDLYNQVEDNLIRSDDLGRVGDPTETERMLGGSRIILCTLSMLSNPVLDDTGVYKLVPVERLVVDEASQISTSEYLHLFHKFQKIEKVCFFGDPKQREYMAPTATGLCVEYSYFFAVPPYGREAAPLMQSIFDVKHLKPAAYFLNTQCMLQSFT</sequence>
<evidence type="ECO:0000256" key="3">
    <source>
        <dbReference type="ARBA" id="ARBA00022806"/>
    </source>
</evidence>
<keyword evidence="4" id="KW-0067">ATP-binding</keyword>
<keyword evidence="2" id="KW-0378">Hydrolase</keyword>
<dbReference type="GO" id="GO:0016787">
    <property type="term" value="F:hydrolase activity"/>
    <property type="evidence" value="ECO:0007669"/>
    <property type="project" value="UniProtKB-KW"/>
</dbReference>
<dbReference type="InterPro" id="IPR050534">
    <property type="entry name" value="Coronavir_polyprotein_1ab"/>
</dbReference>
<evidence type="ECO:0008006" key="7">
    <source>
        <dbReference type="Google" id="ProtNLM"/>
    </source>
</evidence>
<reference evidence="5 6" key="1">
    <citation type="submission" date="2018-02" db="EMBL/GenBank/DDBJ databases">
        <title>Genome sequence of the basidiomycete white-rot fungus Phlebia centrifuga.</title>
        <authorList>
            <person name="Granchi Z."/>
            <person name="Peng M."/>
            <person name="de Vries R.P."/>
            <person name="Hilden K."/>
            <person name="Makela M.R."/>
            <person name="Grigoriev I."/>
            <person name="Riley R."/>
        </authorList>
    </citation>
    <scope>NUCLEOTIDE SEQUENCE [LARGE SCALE GENOMIC DNA]</scope>
    <source>
        <strain evidence="5 6">FBCC195</strain>
    </source>
</reference>
<dbReference type="AlphaFoldDB" id="A0A2R6NK48"/>
<name>A0A2R6NK48_9APHY</name>
<accession>A0A2R6NK48</accession>
<dbReference type="Proteomes" id="UP000186601">
    <property type="component" value="Unassembled WGS sequence"/>
</dbReference>
<keyword evidence="1" id="KW-0547">Nucleotide-binding</keyword>
<dbReference type="InterPro" id="IPR027417">
    <property type="entry name" value="P-loop_NTPase"/>
</dbReference>
<dbReference type="Pfam" id="PF13604">
    <property type="entry name" value="AAA_30"/>
    <property type="match status" value="1"/>
</dbReference>
<protein>
    <recommendedName>
        <fullName evidence="7">DNA2/NAM7 helicase helicase domain-containing protein</fullName>
    </recommendedName>
</protein>
<proteinExistence type="predicted"/>
<dbReference type="EMBL" id="MLYV02001139">
    <property type="protein sequence ID" value="PSR72749.1"/>
    <property type="molecule type" value="Genomic_DNA"/>
</dbReference>
<evidence type="ECO:0000313" key="6">
    <source>
        <dbReference type="Proteomes" id="UP000186601"/>
    </source>
</evidence>
<dbReference type="GO" id="GO:0043139">
    <property type="term" value="F:5'-3' DNA helicase activity"/>
    <property type="evidence" value="ECO:0007669"/>
    <property type="project" value="TreeGrafter"/>
</dbReference>
<evidence type="ECO:0000313" key="5">
    <source>
        <dbReference type="EMBL" id="PSR72749.1"/>
    </source>
</evidence>
<dbReference type="PANTHER" id="PTHR43788">
    <property type="entry name" value="DNA2/NAM7 HELICASE FAMILY MEMBER"/>
    <property type="match status" value="1"/>
</dbReference>